<organism evidence="1 2">
    <name type="scientific">Oryza sativa subsp. japonica</name>
    <name type="common">Rice</name>
    <dbReference type="NCBI Taxonomy" id="39947"/>
    <lineage>
        <taxon>Eukaryota</taxon>
        <taxon>Viridiplantae</taxon>
        <taxon>Streptophyta</taxon>
        <taxon>Embryophyta</taxon>
        <taxon>Tracheophyta</taxon>
        <taxon>Spermatophyta</taxon>
        <taxon>Magnoliopsida</taxon>
        <taxon>Liliopsida</taxon>
        <taxon>Poales</taxon>
        <taxon>Poaceae</taxon>
        <taxon>BOP clade</taxon>
        <taxon>Oryzoideae</taxon>
        <taxon>Oryzeae</taxon>
        <taxon>Oryzinae</taxon>
        <taxon>Oryza</taxon>
        <taxon>Oryza sativa</taxon>
    </lineage>
</organism>
<protein>
    <recommendedName>
        <fullName evidence="3">Chlorophyllase</fullName>
    </recommendedName>
</protein>
<dbReference type="PANTHER" id="PTHR33428:SF9">
    <property type="entry name" value="CHLOROPHYLLASE-1"/>
    <property type="match status" value="1"/>
</dbReference>
<proteinExistence type="predicted"/>
<dbReference type="EMBL" id="AP004001">
    <property type="protein sequence ID" value="BAD21503.1"/>
    <property type="molecule type" value="Genomic_DNA"/>
</dbReference>
<dbReference type="PANTHER" id="PTHR33428">
    <property type="entry name" value="CHLOROPHYLLASE-2, CHLOROPLASTIC"/>
    <property type="match status" value="1"/>
</dbReference>
<dbReference type="HOGENOM" id="CLU_2042373_0_0_1"/>
<evidence type="ECO:0000313" key="2">
    <source>
        <dbReference type="Proteomes" id="UP000000763"/>
    </source>
</evidence>
<dbReference type="Proteomes" id="UP000000763">
    <property type="component" value="Chromosome 2"/>
</dbReference>
<reference evidence="2" key="1">
    <citation type="journal article" date="2005" name="Nature">
        <title>The map-based sequence of the rice genome.</title>
        <authorList>
            <consortium name="International rice genome sequencing project (IRGSP)"/>
            <person name="Matsumoto T."/>
            <person name="Wu J."/>
            <person name="Kanamori H."/>
            <person name="Katayose Y."/>
            <person name="Fujisawa M."/>
            <person name="Namiki N."/>
            <person name="Mizuno H."/>
            <person name="Yamamoto K."/>
            <person name="Antonio B.A."/>
            <person name="Baba T."/>
            <person name="Sakata K."/>
            <person name="Nagamura Y."/>
            <person name="Aoki H."/>
            <person name="Arikawa K."/>
            <person name="Arita K."/>
            <person name="Bito T."/>
            <person name="Chiden Y."/>
            <person name="Fujitsuka N."/>
            <person name="Fukunaka R."/>
            <person name="Hamada M."/>
            <person name="Harada C."/>
            <person name="Hayashi A."/>
            <person name="Hijishita S."/>
            <person name="Honda M."/>
            <person name="Hosokawa S."/>
            <person name="Ichikawa Y."/>
            <person name="Idonuma A."/>
            <person name="Iijima M."/>
            <person name="Ikeda M."/>
            <person name="Ikeno M."/>
            <person name="Ito K."/>
            <person name="Ito S."/>
            <person name="Ito T."/>
            <person name="Ito Y."/>
            <person name="Ito Y."/>
            <person name="Iwabuchi A."/>
            <person name="Kamiya K."/>
            <person name="Karasawa W."/>
            <person name="Kurita K."/>
            <person name="Katagiri S."/>
            <person name="Kikuta A."/>
            <person name="Kobayashi H."/>
            <person name="Kobayashi N."/>
            <person name="Machita K."/>
            <person name="Maehara T."/>
            <person name="Masukawa M."/>
            <person name="Mizubayashi T."/>
            <person name="Mukai Y."/>
            <person name="Nagasaki H."/>
            <person name="Nagata Y."/>
            <person name="Naito S."/>
            <person name="Nakashima M."/>
            <person name="Nakama Y."/>
            <person name="Nakamichi Y."/>
            <person name="Nakamura M."/>
            <person name="Meguro A."/>
            <person name="Negishi M."/>
            <person name="Ohta I."/>
            <person name="Ohta T."/>
            <person name="Okamoto M."/>
            <person name="Ono N."/>
            <person name="Saji S."/>
            <person name="Sakaguchi M."/>
            <person name="Sakai K."/>
            <person name="Shibata M."/>
            <person name="Shimokawa T."/>
            <person name="Song J."/>
            <person name="Takazaki Y."/>
            <person name="Terasawa K."/>
            <person name="Tsugane M."/>
            <person name="Tsuji K."/>
            <person name="Ueda S."/>
            <person name="Waki K."/>
            <person name="Yamagata H."/>
            <person name="Yamamoto M."/>
            <person name="Yamamoto S."/>
            <person name="Yamane H."/>
            <person name="Yoshiki S."/>
            <person name="Yoshihara R."/>
            <person name="Yukawa K."/>
            <person name="Zhong H."/>
            <person name="Yano M."/>
            <person name="Yuan Q."/>
            <person name="Ouyang S."/>
            <person name="Liu J."/>
            <person name="Jones K.M."/>
            <person name="Gansberger K."/>
            <person name="Moffat K."/>
            <person name="Hill J."/>
            <person name="Bera J."/>
            <person name="Fadrosh D."/>
            <person name="Jin S."/>
            <person name="Johri S."/>
            <person name="Kim M."/>
            <person name="Overton L."/>
            <person name="Reardon M."/>
            <person name="Tsitrin T."/>
            <person name="Vuong H."/>
            <person name="Weaver B."/>
            <person name="Ciecko A."/>
            <person name="Tallon L."/>
            <person name="Jackson J."/>
            <person name="Pai G."/>
            <person name="Aken S.V."/>
            <person name="Utterback T."/>
            <person name="Reidmuller S."/>
            <person name="Feldblyum T."/>
            <person name="Hsiao J."/>
            <person name="Zismann V."/>
            <person name="Iobst S."/>
            <person name="de Vazeille A.R."/>
            <person name="Buell C.R."/>
            <person name="Ying K."/>
            <person name="Li Y."/>
            <person name="Lu T."/>
            <person name="Huang Y."/>
            <person name="Zhao Q."/>
            <person name="Feng Q."/>
            <person name="Zhang L."/>
            <person name="Zhu J."/>
            <person name="Weng Q."/>
            <person name="Mu J."/>
            <person name="Lu Y."/>
            <person name="Fan D."/>
            <person name="Liu Y."/>
            <person name="Guan J."/>
            <person name="Zhang Y."/>
            <person name="Yu S."/>
            <person name="Liu X."/>
            <person name="Zhang Y."/>
            <person name="Hong G."/>
            <person name="Han B."/>
            <person name="Choisne N."/>
            <person name="Demange N."/>
            <person name="Orjeda G."/>
            <person name="Samain S."/>
            <person name="Cattolico L."/>
            <person name="Pelletier E."/>
            <person name="Couloux A."/>
            <person name="Segurens B."/>
            <person name="Wincker P."/>
            <person name="D'Hont A."/>
            <person name="Scarpelli C."/>
            <person name="Weissenbach J."/>
            <person name="Salanoubat M."/>
            <person name="Quetier F."/>
            <person name="Yu Y."/>
            <person name="Kim H.R."/>
            <person name="Rambo T."/>
            <person name="Currie J."/>
            <person name="Collura K."/>
            <person name="Luo M."/>
            <person name="Yang T."/>
            <person name="Ammiraju J.S.S."/>
            <person name="Engler F."/>
            <person name="Soderlund C."/>
            <person name="Wing R.A."/>
            <person name="Palmer L.E."/>
            <person name="de la Bastide M."/>
            <person name="Spiegel L."/>
            <person name="Nascimento L."/>
            <person name="Zutavern T."/>
            <person name="O'Shaughnessy A."/>
            <person name="Dike S."/>
            <person name="Dedhia N."/>
            <person name="Preston R."/>
            <person name="Balija V."/>
            <person name="McCombie W.R."/>
            <person name="Chow T."/>
            <person name="Chen H."/>
            <person name="Chung M."/>
            <person name="Chen C."/>
            <person name="Shaw J."/>
            <person name="Wu H."/>
            <person name="Hsiao K."/>
            <person name="Chao Y."/>
            <person name="Chu M."/>
            <person name="Cheng C."/>
            <person name="Hour A."/>
            <person name="Lee P."/>
            <person name="Lin S."/>
            <person name="Lin Y."/>
            <person name="Liou J."/>
            <person name="Liu S."/>
            <person name="Hsing Y."/>
            <person name="Raghuvanshi S."/>
            <person name="Mohanty A."/>
            <person name="Bharti A.K."/>
            <person name="Gaur A."/>
            <person name="Gupta V."/>
            <person name="Kumar D."/>
            <person name="Ravi V."/>
            <person name="Vij S."/>
            <person name="Kapur A."/>
            <person name="Khurana P."/>
            <person name="Khurana P."/>
            <person name="Khurana J.P."/>
            <person name="Tyagi A.K."/>
            <person name="Gaikwad K."/>
            <person name="Singh A."/>
            <person name="Dalal V."/>
            <person name="Srivastava S."/>
            <person name="Dixit A."/>
            <person name="Pal A.K."/>
            <person name="Ghazi I.A."/>
            <person name="Yadav M."/>
            <person name="Pandit A."/>
            <person name="Bhargava A."/>
            <person name="Sureshbabu K."/>
            <person name="Batra K."/>
            <person name="Sharma T.R."/>
            <person name="Mohapatra T."/>
            <person name="Singh N.K."/>
            <person name="Messing J."/>
            <person name="Nelson A.B."/>
            <person name="Fuks G."/>
            <person name="Kavchok S."/>
            <person name="Keizer G."/>
            <person name="Linton E."/>
            <person name="Llaca V."/>
            <person name="Song R."/>
            <person name="Tanyolac B."/>
            <person name="Young S."/>
            <person name="Ho-Il K."/>
            <person name="Hahn J.H."/>
            <person name="Sangsakoo G."/>
            <person name="Vanavichit A."/>
            <person name="de Mattos Luiz.A.T."/>
            <person name="Zimmer P.D."/>
            <person name="Malone G."/>
            <person name="Dellagostin O."/>
            <person name="de Oliveira A.C."/>
            <person name="Bevan M."/>
            <person name="Bancroft I."/>
            <person name="Minx P."/>
            <person name="Cordum H."/>
            <person name="Wilson R."/>
            <person name="Cheng Z."/>
            <person name="Jin W."/>
            <person name="Jiang J."/>
            <person name="Leong S.A."/>
            <person name="Iwama H."/>
            <person name="Gojobori T."/>
            <person name="Itoh T."/>
            <person name="Niimura Y."/>
            <person name="Fujii Y."/>
            <person name="Habara T."/>
            <person name="Sakai H."/>
            <person name="Sato Y."/>
            <person name="Wilson G."/>
            <person name="Kumar K."/>
            <person name="McCouch S."/>
            <person name="Juretic N."/>
            <person name="Hoen D."/>
            <person name="Wright S."/>
            <person name="Bruskiewich R."/>
            <person name="Bureau T."/>
            <person name="Miyao A."/>
            <person name="Hirochika H."/>
            <person name="Nishikawa T."/>
            <person name="Kadowaki K."/>
            <person name="Sugiura M."/>
            <person name="Burr B."/>
            <person name="Sasaki T."/>
        </authorList>
    </citation>
    <scope>NUCLEOTIDE SEQUENCE [LARGE SCALE GENOMIC DNA]</scope>
    <source>
        <strain evidence="2">cv. Nipponbare</strain>
    </source>
</reference>
<dbReference type="InterPro" id="IPR017395">
    <property type="entry name" value="Chlorophyllase-like"/>
</dbReference>
<accession>Q6KA54</accession>
<sequence length="140" mass="15489">MGLANLVILYFPYQLFPTKMENSIRHGPRHVGGPPCAPAGVNHCEFYDECAPPRYHFVLRDNGHLDMLDDGVPYAINNCMCMRNLGDTKEVARRTIGGLMVAFLRDALEDQHDDLKLVLKVGVNPGLAPAVIKPVAYDLA</sequence>
<dbReference type="Pfam" id="PF07224">
    <property type="entry name" value="Chlorophyllase"/>
    <property type="match status" value="1"/>
</dbReference>
<evidence type="ECO:0000313" key="1">
    <source>
        <dbReference type="EMBL" id="BAD21503.1"/>
    </source>
</evidence>
<gene>
    <name evidence="1" type="primary">OJ1115_D03.33</name>
</gene>
<evidence type="ECO:0008006" key="3">
    <source>
        <dbReference type="Google" id="ProtNLM"/>
    </source>
</evidence>
<dbReference type="AlphaFoldDB" id="Q6KA54"/>
<reference evidence="2" key="2">
    <citation type="journal article" date="2008" name="Nucleic Acids Res.">
        <title>The rice annotation project database (RAP-DB): 2008 update.</title>
        <authorList>
            <consortium name="The rice annotation project (RAP)"/>
        </authorList>
    </citation>
    <scope>GENOME REANNOTATION</scope>
    <source>
        <strain evidence="2">cv. Nipponbare</strain>
    </source>
</reference>
<name>Q6KA54_ORYSJ</name>